<feature type="compositionally biased region" description="Basic and acidic residues" evidence="1">
    <location>
        <begin position="152"/>
        <end position="164"/>
    </location>
</feature>
<evidence type="ECO:0000313" key="3">
    <source>
        <dbReference type="EMBL" id="CAE8631532.1"/>
    </source>
</evidence>
<organism evidence="3 4">
    <name type="scientific">Polarella glacialis</name>
    <name type="common">Dinoflagellate</name>
    <dbReference type="NCBI Taxonomy" id="89957"/>
    <lineage>
        <taxon>Eukaryota</taxon>
        <taxon>Sar</taxon>
        <taxon>Alveolata</taxon>
        <taxon>Dinophyceae</taxon>
        <taxon>Suessiales</taxon>
        <taxon>Suessiaceae</taxon>
        <taxon>Polarella</taxon>
    </lineage>
</organism>
<reference evidence="3" key="1">
    <citation type="submission" date="2021-02" db="EMBL/GenBank/DDBJ databases">
        <authorList>
            <person name="Dougan E. K."/>
            <person name="Rhodes N."/>
            <person name="Thang M."/>
            <person name="Chan C."/>
        </authorList>
    </citation>
    <scope>NUCLEOTIDE SEQUENCE</scope>
</reference>
<accession>A0A813H1K7</accession>
<dbReference type="AlphaFoldDB" id="A0A813H1K7"/>
<feature type="region of interest" description="Disordered" evidence="1">
    <location>
        <begin position="110"/>
        <end position="181"/>
    </location>
</feature>
<dbReference type="Proteomes" id="UP000654075">
    <property type="component" value="Unassembled WGS sequence"/>
</dbReference>
<feature type="compositionally biased region" description="Polar residues" evidence="1">
    <location>
        <begin position="27"/>
        <end position="48"/>
    </location>
</feature>
<dbReference type="Proteomes" id="UP000626109">
    <property type="component" value="Unassembled WGS sequence"/>
</dbReference>
<gene>
    <name evidence="2" type="ORF">PGLA1383_LOCUS8835</name>
    <name evidence="3" type="ORF">PGLA2088_LOCUS1083</name>
</gene>
<proteinExistence type="predicted"/>
<keyword evidence="5" id="KW-1185">Reference proteome</keyword>
<evidence type="ECO:0000313" key="5">
    <source>
        <dbReference type="Proteomes" id="UP000654075"/>
    </source>
</evidence>
<feature type="region of interest" description="Disordered" evidence="1">
    <location>
        <begin position="1"/>
        <end position="48"/>
    </location>
</feature>
<feature type="non-terminal residue" evidence="3">
    <location>
        <position position="1"/>
    </location>
</feature>
<evidence type="ECO:0000313" key="2">
    <source>
        <dbReference type="EMBL" id="CAE8590109.1"/>
    </source>
</evidence>
<evidence type="ECO:0000313" key="4">
    <source>
        <dbReference type="Proteomes" id="UP000626109"/>
    </source>
</evidence>
<name>A0A813H1K7_POLGL</name>
<feature type="compositionally biased region" description="Acidic residues" evidence="1">
    <location>
        <begin position="138"/>
        <end position="149"/>
    </location>
</feature>
<comment type="caution">
    <text evidence="3">The sequence shown here is derived from an EMBL/GenBank/DDBJ whole genome shotgun (WGS) entry which is preliminary data.</text>
</comment>
<sequence>QEVPAVLALDSRDSSNPGQEGPEVQPFTLSGQSQSVSGFESLLGGNNHNSFEENDAVLAAASDAGSSSSSLTPNMRRKASRVVGRMHSNHNFRNRLTHSVSFIEGAIAERAYQDDNQPIAEESERAVMSSENLPEIQAEVEDQEPDWPLEPDSPRQQDRDKGIEIDVEDNLPFAGRLSQDE</sequence>
<dbReference type="EMBL" id="CAJNNW010000816">
    <property type="protein sequence ID" value="CAE8631532.1"/>
    <property type="molecule type" value="Genomic_DNA"/>
</dbReference>
<protein>
    <submittedName>
        <fullName evidence="3">Uncharacterized protein</fullName>
    </submittedName>
</protein>
<evidence type="ECO:0000256" key="1">
    <source>
        <dbReference type="SAM" id="MobiDB-lite"/>
    </source>
</evidence>
<dbReference type="EMBL" id="CAJNNV010004075">
    <property type="protein sequence ID" value="CAE8590109.1"/>
    <property type="molecule type" value="Genomic_DNA"/>
</dbReference>